<feature type="region of interest" description="Disordered" evidence="1">
    <location>
        <begin position="105"/>
        <end position="292"/>
    </location>
</feature>
<gene>
    <name evidence="2" type="ORF">CMUS01_00599</name>
</gene>
<evidence type="ECO:0000256" key="1">
    <source>
        <dbReference type="SAM" id="MobiDB-lite"/>
    </source>
</evidence>
<name>A0A8H6U8V8_9PEZI</name>
<feature type="region of interest" description="Disordered" evidence="1">
    <location>
        <begin position="1"/>
        <end position="48"/>
    </location>
</feature>
<feature type="region of interest" description="Disordered" evidence="1">
    <location>
        <begin position="75"/>
        <end position="94"/>
    </location>
</feature>
<accession>A0A8H6U8V8</accession>
<feature type="region of interest" description="Disordered" evidence="1">
    <location>
        <begin position="497"/>
        <end position="556"/>
    </location>
</feature>
<feature type="compositionally biased region" description="Acidic residues" evidence="1">
    <location>
        <begin position="499"/>
        <end position="518"/>
    </location>
</feature>
<comment type="caution">
    <text evidence="2">The sequence shown here is derived from an EMBL/GenBank/DDBJ whole genome shotgun (WGS) entry which is preliminary data.</text>
</comment>
<sequence length="897" mass="96818">MAAEAAPPPSFEAPQHHEEIDYSEDDAAGPTDTAQGSNHNSFSANSHFVTDGSENVEVALDLYNETTDVEVAPETMLVADDVRPEGTGLESVGAGVYEDATLVDQISEEAGDDPLNDNEITWEDGLQEEQAGDHDYDQPESDKGDWQLVDESEHLAGKGQDSDDGAPARASTGHETVQIPDEHADIASVAQVDAPETGTSIAEESHDEEAGAQDSKDELNDEGHKDHVIGNAEAEARAHSEADEAHPETYAVGHETPSALLDEDASDHANGDGPEPVANNEAENPVVLGGDNDAQVQNLDREANGEAHVEAGDDALTHEQMDYEDEVLADVQSVDTQSSSPAPVIEDGEIPVITVSYKGVEYPFFYNSSDSEGKECFFDDLSLLHCTMEGVLAGFRQELASELGPFDELVFQIDELGLEFAESSKPEVLGDTTLAQIFSVFQTLVKNQDPSGSKPLYAMLSTRPDCMKRWASLVDDAYNGKGLDEVSYYFASQAHSEAAEPEIMDDEPGMVGEEDNADAEQWANSPAEGDHGDQDDVKGQKEPSEANGDDAGIGAGEDDALIQDITQDIADEDTLNAELTAVEDQDVESTMVDTDGPSMGESTAIADVDHAGDNSMPDIAEDQEPQTSGENGKAESSLAFPCYYPQFCICTSYTSTFAADQMAEEDNFAYALLVRTTRRQARQHGQDQLELSSRQRTAQGIPFHSRFRHLHSCSDVSMTFSSTANADDTLQVPEIDPANILDNWDTEEVDLLNAVEDAQQLADDEDGMAIVDQIIEGTDENLANKVTPNTSATSTLNGDKATIENNELDMNADIPGAEDHGADIDGQVDELAEIDWREFPGQGEDDGPESPSVFGKRPRSDVDDMLDDEDQKGMSPVSELCGRRFTNVNADVKRRRS</sequence>
<protein>
    <submittedName>
        <fullName evidence="2">Conserved glutamic acid-rich protein</fullName>
    </submittedName>
</protein>
<feature type="compositionally biased region" description="Basic and acidic residues" evidence="1">
    <location>
        <begin position="214"/>
        <end position="247"/>
    </location>
</feature>
<feature type="region of interest" description="Disordered" evidence="1">
    <location>
        <begin position="838"/>
        <end position="897"/>
    </location>
</feature>
<proteinExistence type="predicted"/>
<dbReference type="InterPro" id="IPR018822">
    <property type="entry name" value="UPF0646"/>
</dbReference>
<evidence type="ECO:0000313" key="2">
    <source>
        <dbReference type="EMBL" id="KAF6844933.1"/>
    </source>
</evidence>
<feature type="compositionally biased region" description="Basic and acidic residues" evidence="1">
    <location>
        <begin position="528"/>
        <end position="544"/>
    </location>
</feature>
<reference evidence="2" key="1">
    <citation type="journal article" date="2020" name="Phytopathology">
        <title>Genome Sequence Resources of Colletotrichum truncatum, C. plurivorum, C. musicola, and C. sojae: Four Species Pathogenic to Soybean (Glycine max).</title>
        <authorList>
            <person name="Rogerio F."/>
            <person name="Boufleur T.R."/>
            <person name="Ciampi-Guillardi M."/>
            <person name="Sukno S.A."/>
            <person name="Thon M.R."/>
            <person name="Massola Junior N.S."/>
            <person name="Baroncelli R."/>
        </authorList>
    </citation>
    <scope>NUCLEOTIDE SEQUENCE</scope>
    <source>
        <strain evidence="2">LFN0074</strain>
    </source>
</reference>
<dbReference type="Pfam" id="PF10336">
    <property type="entry name" value="DUF2420"/>
    <property type="match status" value="1"/>
</dbReference>
<dbReference type="OrthoDB" id="5339076at2759"/>
<feature type="compositionally biased region" description="Low complexity" evidence="1">
    <location>
        <begin position="37"/>
        <end position="48"/>
    </location>
</feature>
<dbReference type="EMBL" id="WIGM01000008">
    <property type="protein sequence ID" value="KAF6844933.1"/>
    <property type="molecule type" value="Genomic_DNA"/>
</dbReference>
<dbReference type="AlphaFoldDB" id="A0A8H6U8V8"/>
<feature type="compositionally biased region" description="Pro residues" evidence="1">
    <location>
        <begin position="1"/>
        <end position="11"/>
    </location>
</feature>
<keyword evidence="3" id="KW-1185">Reference proteome</keyword>
<organism evidence="2 3">
    <name type="scientific">Colletotrichum musicola</name>
    <dbReference type="NCBI Taxonomy" id="2175873"/>
    <lineage>
        <taxon>Eukaryota</taxon>
        <taxon>Fungi</taxon>
        <taxon>Dikarya</taxon>
        <taxon>Ascomycota</taxon>
        <taxon>Pezizomycotina</taxon>
        <taxon>Sordariomycetes</taxon>
        <taxon>Hypocreomycetidae</taxon>
        <taxon>Glomerellales</taxon>
        <taxon>Glomerellaceae</taxon>
        <taxon>Colletotrichum</taxon>
        <taxon>Colletotrichum orchidearum species complex</taxon>
    </lineage>
</organism>
<feature type="compositionally biased region" description="Acidic residues" evidence="1">
    <location>
        <begin position="106"/>
        <end position="127"/>
    </location>
</feature>
<evidence type="ECO:0000313" key="3">
    <source>
        <dbReference type="Proteomes" id="UP000639643"/>
    </source>
</evidence>
<feature type="compositionally biased region" description="Basic and acidic residues" evidence="1">
    <location>
        <begin position="131"/>
        <end position="156"/>
    </location>
</feature>
<dbReference type="Proteomes" id="UP000639643">
    <property type="component" value="Unassembled WGS sequence"/>
</dbReference>
<feature type="region of interest" description="Disordered" evidence="1">
    <location>
        <begin position="580"/>
        <end position="634"/>
    </location>
</feature>